<dbReference type="PROSITE" id="PS50297">
    <property type="entry name" value="ANK_REP_REGION"/>
    <property type="match status" value="1"/>
</dbReference>
<accession>A0A1X0WNI6</accession>
<proteinExistence type="predicted"/>
<name>A0A1X0WNI6_STROR</name>
<evidence type="ECO:0000313" key="3">
    <source>
        <dbReference type="Proteomes" id="UP000192428"/>
    </source>
</evidence>
<keyword evidence="1" id="KW-0040">ANK repeat</keyword>
<dbReference type="AlphaFoldDB" id="A0A1X0WNI6"/>
<gene>
    <name evidence="2" type="ORF">ATE34_06935</name>
</gene>
<sequence length="355" mass="40947">MITLKNIGEFKSVPQLVKDIIEGDTWALDQYLASGWDIDQEIEISKYTSLSPIDLSLITGNFDSLKWLVEKGAHLNVKNNPSFLLAVRYCDGTFIKYLMEHGAKINSVNAVKSEAFQEALFGNKFDNLAIIHALGHSVEKYGGKAFRRAVADRNYQVLDFFIKNGVDINYNASDSVYPFKPTPLSVAARYVDLDMCKYLVEHGADVTLTEKDGMRPYSIAIEKGDQEMAEYFKKLEPVEFHNLCNKLDELKPFKLPRELTDFLMSQDLYFELTNCDFKWIEFFPLMQTIPLKKGRKKFLRISRSTGDYTHIYLIWHPKTSKVAFYDEEHETISDICSFKEFICNMSRHLQEILEG</sequence>
<dbReference type="InterPro" id="IPR036770">
    <property type="entry name" value="Ankyrin_rpt-contain_sf"/>
</dbReference>
<dbReference type="PANTHER" id="PTHR24183">
    <property type="entry name" value="FIBRONECTIN TYPE 3 AND ANKYRIN REPEAT DOMAINS PROTEIN 1"/>
    <property type="match status" value="1"/>
</dbReference>
<feature type="repeat" description="ANK" evidence="1">
    <location>
        <begin position="48"/>
        <end position="80"/>
    </location>
</feature>
<protein>
    <submittedName>
        <fullName evidence="2">Uncharacterized protein</fullName>
    </submittedName>
</protein>
<evidence type="ECO:0000256" key="1">
    <source>
        <dbReference type="PROSITE-ProRule" id="PRU00023"/>
    </source>
</evidence>
<comment type="caution">
    <text evidence="2">The sequence shown here is derived from an EMBL/GenBank/DDBJ whole genome shotgun (WGS) entry which is preliminary data.</text>
</comment>
<evidence type="ECO:0000313" key="2">
    <source>
        <dbReference type="EMBL" id="ORJ28345.1"/>
    </source>
</evidence>
<feature type="repeat" description="ANK" evidence="1">
    <location>
        <begin position="179"/>
        <end position="211"/>
    </location>
</feature>
<dbReference type="PANTHER" id="PTHR24183:SF1">
    <property type="entry name" value="FIBRONECTIN TYPE 3 AND ANKYRIN REPEAT DOMAINS PROTEIN 1"/>
    <property type="match status" value="1"/>
</dbReference>
<dbReference type="Gene3D" id="1.25.40.20">
    <property type="entry name" value="Ankyrin repeat-containing domain"/>
    <property type="match status" value="1"/>
</dbReference>
<reference evidence="2 3" key="1">
    <citation type="journal article" date="2016" name="PLoS ONE">
        <title>Comparative Genomics Analysis of Streptococcus tigurinus Strains Identifies Genetic Elements Specifically and Uniquely Present in Highly Virulent Strains.</title>
        <authorList>
            <person name="Diene S.M."/>
            <person name="Francois P."/>
            <person name="Zbinden A."/>
            <person name="Entenza J.M."/>
            <person name="Resch G."/>
        </authorList>
    </citation>
    <scope>NUCLEOTIDE SEQUENCE [LARGE SCALE GENOMIC DNA]</scope>
    <source>
        <strain evidence="2 3">AZ_8</strain>
    </source>
</reference>
<dbReference type="SMART" id="SM00248">
    <property type="entry name" value="ANK"/>
    <property type="match status" value="5"/>
</dbReference>
<dbReference type="Proteomes" id="UP000192428">
    <property type="component" value="Unassembled WGS sequence"/>
</dbReference>
<organism evidence="2 3">
    <name type="scientific">Streptococcus oralis subsp. tigurinus</name>
    <dbReference type="NCBI Taxonomy" id="1077464"/>
    <lineage>
        <taxon>Bacteria</taxon>
        <taxon>Bacillati</taxon>
        <taxon>Bacillota</taxon>
        <taxon>Bacilli</taxon>
        <taxon>Lactobacillales</taxon>
        <taxon>Streptococcaceae</taxon>
        <taxon>Streptococcus</taxon>
    </lineage>
</organism>
<dbReference type="InterPro" id="IPR002110">
    <property type="entry name" value="Ankyrin_rpt"/>
</dbReference>
<dbReference type="Pfam" id="PF12796">
    <property type="entry name" value="Ank_2"/>
    <property type="match status" value="1"/>
</dbReference>
<dbReference type="SUPFAM" id="SSF48403">
    <property type="entry name" value="Ankyrin repeat"/>
    <property type="match status" value="1"/>
</dbReference>
<dbReference type="EMBL" id="LNVF01000004">
    <property type="protein sequence ID" value="ORJ28345.1"/>
    <property type="molecule type" value="Genomic_DNA"/>
</dbReference>
<dbReference type="PROSITE" id="PS50088">
    <property type="entry name" value="ANK_REPEAT"/>
    <property type="match status" value="2"/>
</dbReference>
<dbReference type="RefSeq" id="WP_000631363.1">
    <property type="nucleotide sequence ID" value="NZ_LNVF01000004.1"/>
</dbReference>